<evidence type="ECO:0000313" key="2">
    <source>
        <dbReference type="WBParaSite" id="Hba_05763"/>
    </source>
</evidence>
<accession>A0A1I7WKV6</accession>
<evidence type="ECO:0000313" key="1">
    <source>
        <dbReference type="Proteomes" id="UP000095283"/>
    </source>
</evidence>
<reference evidence="2" key="1">
    <citation type="submission" date="2016-11" db="UniProtKB">
        <authorList>
            <consortium name="WormBaseParasite"/>
        </authorList>
    </citation>
    <scope>IDENTIFICATION</scope>
</reference>
<dbReference type="AlphaFoldDB" id="A0A1I7WKV6"/>
<organism evidence="1 2">
    <name type="scientific">Heterorhabditis bacteriophora</name>
    <name type="common">Entomopathogenic nematode worm</name>
    <dbReference type="NCBI Taxonomy" id="37862"/>
    <lineage>
        <taxon>Eukaryota</taxon>
        <taxon>Metazoa</taxon>
        <taxon>Ecdysozoa</taxon>
        <taxon>Nematoda</taxon>
        <taxon>Chromadorea</taxon>
        <taxon>Rhabditida</taxon>
        <taxon>Rhabditina</taxon>
        <taxon>Rhabditomorpha</taxon>
        <taxon>Strongyloidea</taxon>
        <taxon>Heterorhabditidae</taxon>
        <taxon>Heterorhabditis</taxon>
    </lineage>
</organism>
<sequence>MTAIRELNSEYCVRSPVAFGPYLLLSSLYSSVVERLSRKQKVCGSIPHGGILYLLYLIVFNTTNNTFHSICSICTVARTSEHGLN</sequence>
<name>A0A1I7WKV6_HETBA</name>
<dbReference type="Proteomes" id="UP000095283">
    <property type="component" value="Unplaced"/>
</dbReference>
<dbReference type="AntiFam" id="ANF00010">
    <property type="entry name" value="tRNA translation"/>
</dbReference>
<keyword evidence="1" id="KW-1185">Reference proteome</keyword>
<proteinExistence type="predicted"/>
<protein>
    <submittedName>
        <fullName evidence="2">Ovule protein</fullName>
    </submittedName>
</protein>
<dbReference type="WBParaSite" id="Hba_05763">
    <property type="protein sequence ID" value="Hba_05763"/>
    <property type="gene ID" value="Hba_05763"/>
</dbReference>